<name>A0ABQ8G775_9PEZI</name>
<protein>
    <submittedName>
        <fullName evidence="2">Uncharacterized protein</fullName>
    </submittedName>
</protein>
<organism evidence="2 3">
    <name type="scientific">Macrophomina phaseolina</name>
    <dbReference type="NCBI Taxonomy" id="35725"/>
    <lineage>
        <taxon>Eukaryota</taxon>
        <taxon>Fungi</taxon>
        <taxon>Dikarya</taxon>
        <taxon>Ascomycota</taxon>
        <taxon>Pezizomycotina</taxon>
        <taxon>Dothideomycetes</taxon>
        <taxon>Dothideomycetes incertae sedis</taxon>
        <taxon>Botryosphaeriales</taxon>
        <taxon>Botryosphaeriaceae</taxon>
        <taxon>Macrophomina</taxon>
    </lineage>
</organism>
<comment type="caution">
    <text evidence="2">The sequence shown here is derived from an EMBL/GenBank/DDBJ whole genome shotgun (WGS) entry which is preliminary data.</text>
</comment>
<proteinExistence type="predicted"/>
<accession>A0ABQ8G775</accession>
<evidence type="ECO:0000256" key="1">
    <source>
        <dbReference type="SAM" id="SignalP"/>
    </source>
</evidence>
<reference evidence="2 3" key="1">
    <citation type="journal article" date="2021" name="Nat. Commun.">
        <title>Genetic determinants of endophytism in the Arabidopsis root mycobiome.</title>
        <authorList>
            <person name="Mesny F."/>
            <person name="Miyauchi S."/>
            <person name="Thiergart T."/>
            <person name="Pickel B."/>
            <person name="Atanasova L."/>
            <person name="Karlsson M."/>
            <person name="Huettel B."/>
            <person name="Barry K.W."/>
            <person name="Haridas S."/>
            <person name="Chen C."/>
            <person name="Bauer D."/>
            <person name="Andreopoulos W."/>
            <person name="Pangilinan J."/>
            <person name="LaButti K."/>
            <person name="Riley R."/>
            <person name="Lipzen A."/>
            <person name="Clum A."/>
            <person name="Drula E."/>
            <person name="Henrissat B."/>
            <person name="Kohler A."/>
            <person name="Grigoriev I.V."/>
            <person name="Martin F.M."/>
            <person name="Hacquard S."/>
        </authorList>
    </citation>
    <scope>NUCLEOTIDE SEQUENCE [LARGE SCALE GENOMIC DNA]</scope>
    <source>
        <strain evidence="2 3">MPI-SDFR-AT-0080</strain>
    </source>
</reference>
<evidence type="ECO:0000313" key="3">
    <source>
        <dbReference type="Proteomes" id="UP000774617"/>
    </source>
</evidence>
<feature type="chain" id="PRO_5045356410" evidence="1">
    <location>
        <begin position="21"/>
        <end position="304"/>
    </location>
</feature>
<dbReference type="EMBL" id="JAGTJR010000017">
    <property type="protein sequence ID" value="KAH7046793.1"/>
    <property type="molecule type" value="Genomic_DNA"/>
</dbReference>
<keyword evidence="3" id="KW-1185">Reference proteome</keyword>
<dbReference type="Proteomes" id="UP000774617">
    <property type="component" value="Unassembled WGS sequence"/>
</dbReference>
<sequence>MSVLFQLMFWMLVAGPCALAGRDFVSRNLHTIEQIYNLTLYPNFLPILQNGSAAVPPGLFSPNVSGRISPLGNFTGFEESIEYFFSLAPVPQGTNGNAFYRADTVEFTSGCPEVAASVTYLAVGPVDPVSGGLINSTNATTTAVKQIAFWSFDGEGRVKAYDAWLPNLQLWTATLLGRDLTNRTIQDAFRDALCPVIQQRCTGPNQQYDDVDDCLDTLRQKPFGTYDEVWGDNIACRTIHAILTQTRPGVHCPHVGRNGGNGPDNYKCVDIDYSLEYFADQKLYGEAEGVPFTCPERAYPGRHW</sequence>
<gene>
    <name evidence="2" type="ORF">B0J12DRAFT_711707</name>
</gene>
<feature type="signal peptide" evidence="1">
    <location>
        <begin position="1"/>
        <end position="20"/>
    </location>
</feature>
<keyword evidence="1" id="KW-0732">Signal</keyword>
<evidence type="ECO:0000313" key="2">
    <source>
        <dbReference type="EMBL" id="KAH7046793.1"/>
    </source>
</evidence>